<evidence type="ECO:0000256" key="5">
    <source>
        <dbReference type="ARBA" id="ARBA00022490"/>
    </source>
</evidence>
<protein>
    <recommendedName>
        <fullName evidence="8">Exportin-4</fullName>
    </recommendedName>
</protein>
<feature type="domain" description="Importin N-terminal" evidence="9">
    <location>
        <begin position="8"/>
        <end position="74"/>
    </location>
</feature>
<gene>
    <name evidence="10" type="ORF">KI387_023981</name>
</gene>
<dbReference type="EMBL" id="JAHRHJ020000005">
    <property type="protein sequence ID" value="KAH9315354.1"/>
    <property type="molecule type" value="Genomic_DNA"/>
</dbReference>
<dbReference type="Gene3D" id="1.25.10.10">
    <property type="entry name" value="Leucine-rich Repeat Variant"/>
    <property type="match status" value="1"/>
</dbReference>
<dbReference type="SUPFAM" id="SSF48371">
    <property type="entry name" value="ARM repeat"/>
    <property type="match status" value="1"/>
</dbReference>
<dbReference type="InterPro" id="IPR001494">
    <property type="entry name" value="Importin-beta_N"/>
</dbReference>
<proteinExistence type="inferred from homology"/>
<evidence type="ECO:0000313" key="11">
    <source>
        <dbReference type="Proteomes" id="UP000824469"/>
    </source>
</evidence>
<keyword evidence="6" id="KW-0653">Protein transport</keyword>
<dbReference type="Proteomes" id="UP000824469">
    <property type="component" value="Unassembled WGS sequence"/>
</dbReference>
<keyword evidence="4" id="KW-0813">Transport</keyword>
<dbReference type="GO" id="GO:0031267">
    <property type="term" value="F:small GTPase binding"/>
    <property type="evidence" value="ECO:0007669"/>
    <property type="project" value="InterPro"/>
</dbReference>
<keyword evidence="5" id="KW-0963">Cytoplasm</keyword>
<evidence type="ECO:0000256" key="4">
    <source>
        <dbReference type="ARBA" id="ARBA00022448"/>
    </source>
</evidence>
<evidence type="ECO:0000256" key="8">
    <source>
        <dbReference type="ARBA" id="ARBA00040444"/>
    </source>
</evidence>
<keyword evidence="7" id="KW-0539">Nucleus</keyword>
<comment type="subcellular location">
    <subcellularLocation>
        <location evidence="2">Cytoplasm</location>
    </subcellularLocation>
    <subcellularLocation>
        <location evidence="1">Nucleus</location>
    </subcellularLocation>
</comment>
<dbReference type="InterPro" id="IPR044189">
    <property type="entry name" value="XPO4/7-like"/>
</dbReference>
<sequence length="880" mass="97991">MHINPAEAEATLLVFRRSPQPYQACRYILENSQMPNARFQAAATIQEAAIREWGFLSMDEKSSLIMYCLRYIVAHADAPEGYVQVKVSSVAAVLMKRNWIEFVEAEKEAFFTEVKTAVQGAHGLPVQSTGITFLESLVSEFSPSTASAMGLPAEFHEQCRTNLELYYLQQFYTWTQNAAFSVAQKAAQGTGNEVKVCTAALRLMSQILNWDFKGNTIRVAGGVKIIGKNRTHIFSSFSGLEYAHKKSGEQNVVQPGPGWRDLLLPPDRVNWLLEYYAALRQNSSGYGSWMDSPLAVSCRHLIVQLCCLNGSIFPSDGGWTQEQHLQRMLSGIMSWVNPAHVVVSTIKSGKSESELIDGCHALLSVACLTAPTVFDQLLKGYSSHFSTLSLLSSLTCEVIKVNFDNYDEEETWSQEALNILLDTWTVFLQVLPTGSSDKAPLSQLGVSALVAVFNTIVETELTVAAKLAYDEEDSNEKLQASIAVRDERLSSFALIARSVPGETIALLAKLFSERCSLLIQSRGVRSDRTCILEELHWLLLISGHVLADSDDGETPLVPETIQAQLSDIDPENHPVLVLSRSIIDLATHSLESNLREEIFSARLMEAVVWFLGRWVGTYLMPHDAGKGPTSILCEDGEMKHKTLPGRTVFLRVIGDENQGKVLLATLVRVAITALTSWPGEINLQEIVCFKLLCALVRRRNICIHLVTLDPWKEFANAFANERTLLSLPARLQRSLAESLCRSASGMSTSDNTNQYVRDLMGPITRYLIDMSKKSDLRVFAQNPDVIFLITCLVERLRGAAIATEPRNQRATFEMGVSVMNSLLTFVEVYKNQSMVVYILLKFVVDWVDGQVAFLEAKDTTILFNFCLRLLQIYSVHNIGK</sequence>
<evidence type="ECO:0000256" key="6">
    <source>
        <dbReference type="ARBA" id="ARBA00022927"/>
    </source>
</evidence>
<dbReference type="OMA" id="SCKSIFH"/>
<evidence type="ECO:0000256" key="7">
    <source>
        <dbReference type="ARBA" id="ARBA00023242"/>
    </source>
</evidence>
<dbReference type="GO" id="GO:0006611">
    <property type="term" value="P:protein export from nucleus"/>
    <property type="evidence" value="ECO:0007669"/>
    <property type="project" value="TreeGrafter"/>
</dbReference>
<evidence type="ECO:0000256" key="2">
    <source>
        <dbReference type="ARBA" id="ARBA00004496"/>
    </source>
</evidence>
<dbReference type="PANTHER" id="PTHR12596:SF1">
    <property type="entry name" value="EXPORTIN-4"/>
    <property type="match status" value="1"/>
</dbReference>
<organism evidence="10 11">
    <name type="scientific">Taxus chinensis</name>
    <name type="common">Chinese yew</name>
    <name type="synonym">Taxus wallichiana var. chinensis</name>
    <dbReference type="NCBI Taxonomy" id="29808"/>
    <lineage>
        <taxon>Eukaryota</taxon>
        <taxon>Viridiplantae</taxon>
        <taxon>Streptophyta</taxon>
        <taxon>Embryophyta</taxon>
        <taxon>Tracheophyta</taxon>
        <taxon>Spermatophyta</taxon>
        <taxon>Pinopsida</taxon>
        <taxon>Pinidae</taxon>
        <taxon>Conifers II</taxon>
        <taxon>Cupressales</taxon>
        <taxon>Taxaceae</taxon>
        <taxon>Taxus</taxon>
    </lineage>
</organism>
<dbReference type="PANTHER" id="PTHR12596">
    <property type="entry name" value="EXPORTIN 4,7-RELATED"/>
    <property type="match status" value="1"/>
</dbReference>
<dbReference type="GO" id="GO:0005643">
    <property type="term" value="C:nuclear pore"/>
    <property type="evidence" value="ECO:0007669"/>
    <property type="project" value="TreeGrafter"/>
</dbReference>
<reference evidence="10 11" key="1">
    <citation type="journal article" date="2021" name="Nat. Plants">
        <title>The Taxus genome provides insights into paclitaxel biosynthesis.</title>
        <authorList>
            <person name="Xiong X."/>
            <person name="Gou J."/>
            <person name="Liao Q."/>
            <person name="Li Y."/>
            <person name="Zhou Q."/>
            <person name="Bi G."/>
            <person name="Li C."/>
            <person name="Du R."/>
            <person name="Wang X."/>
            <person name="Sun T."/>
            <person name="Guo L."/>
            <person name="Liang H."/>
            <person name="Lu P."/>
            <person name="Wu Y."/>
            <person name="Zhang Z."/>
            <person name="Ro D.K."/>
            <person name="Shang Y."/>
            <person name="Huang S."/>
            <person name="Yan J."/>
        </authorList>
    </citation>
    <scope>NUCLEOTIDE SEQUENCE [LARGE SCALE GENOMIC DNA]</scope>
    <source>
        <strain evidence="10">Ta-2019</strain>
    </source>
</reference>
<evidence type="ECO:0000256" key="1">
    <source>
        <dbReference type="ARBA" id="ARBA00004123"/>
    </source>
</evidence>
<comment type="caution">
    <text evidence="10">The sequence shown here is derived from an EMBL/GenBank/DDBJ whole genome shotgun (WGS) entry which is preliminary data.</text>
</comment>
<evidence type="ECO:0000256" key="3">
    <source>
        <dbReference type="ARBA" id="ARBA00009466"/>
    </source>
</evidence>
<dbReference type="PROSITE" id="PS50166">
    <property type="entry name" value="IMPORTIN_B_NT"/>
    <property type="match status" value="1"/>
</dbReference>
<evidence type="ECO:0000313" key="10">
    <source>
        <dbReference type="EMBL" id="KAH9315354.1"/>
    </source>
</evidence>
<accession>A0AA38G2H5</accession>
<keyword evidence="11" id="KW-1185">Reference proteome</keyword>
<dbReference type="GO" id="GO:0005737">
    <property type="term" value="C:cytoplasm"/>
    <property type="evidence" value="ECO:0007669"/>
    <property type="project" value="UniProtKB-SubCell"/>
</dbReference>
<evidence type="ECO:0000259" key="9">
    <source>
        <dbReference type="PROSITE" id="PS50166"/>
    </source>
</evidence>
<dbReference type="InterPro" id="IPR016024">
    <property type="entry name" value="ARM-type_fold"/>
</dbReference>
<dbReference type="InterPro" id="IPR011989">
    <property type="entry name" value="ARM-like"/>
</dbReference>
<dbReference type="GO" id="GO:0005049">
    <property type="term" value="F:nuclear export signal receptor activity"/>
    <property type="evidence" value="ECO:0007669"/>
    <property type="project" value="InterPro"/>
</dbReference>
<name>A0AA38G2H5_TAXCH</name>
<comment type="similarity">
    <text evidence="3">Belongs to the exportin family.</text>
</comment>
<dbReference type="AlphaFoldDB" id="A0AA38G2H5"/>
<feature type="non-terminal residue" evidence="10">
    <location>
        <position position="880"/>
    </location>
</feature>